<dbReference type="GO" id="GO:1990961">
    <property type="term" value="P:xenobiotic detoxification by transmembrane export across the plasma membrane"/>
    <property type="evidence" value="ECO:0007669"/>
    <property type="project" value="InterPro"/>
</dbReference>
<feature type="transmembrane region" description="Helical" evidence="8">
    <location>
        <begin position="51"/>
        <end position="73"/>
    </location>
</feature>
<dbReference type="SUPFAM" id="SSF103473">
    <property type="entry name" value="MFS general substrate transporter"/>
    <property type="match status" value="1"/>
</dbReference>
<evidence type="ECO:0000256" key="6">
    <source>
        <dbReference type="ARBA" id="ARBA00022989"/>
    </source>
</evidence>
<keyword evidence="5 8" id="KW-0812">Transmembrane</keyword>
<feature type="domain" description="Major facilitator superfamily (MFS) profile" evidence="9">
    <location>
        <begin position="18"/>
        <end position="408"/>
    </location>
</feature>
<comment type="subcellular location">
    <subcellularLocation>
        <location evidence="8">Cell inner membrane</location>
        <topology evidence="8">Multi-pass membrane protein</topology>
    </subcellularLocation>
    <subcellularLocation>
        <location evidence="1">Cell membrane</location>
        <topology evidence="1">Multi-pass membrane protein</topology>
    </subcellularLocation>
</comment>
<keyword evidence="6 8" id="KW-1133">Transmembrane helix</keyword>
<evidence type="ECO:0000313" key="10">
    <source>
        <dbReference type="EMBL" id="QCF25341.1"/>
    </source>
</evidence>
<protein>
    <recommendedName>
        <fullName evidence="8">Bcr/CflA family efflux transporter</fullName>
    </recommendedName>
</protein>
<feature type="transmembrane region" description="Helical" evidence="8">
    <location>
        <begin position="144"/>
        <end position="166"/>
    </location>
</feature>
<dbReference type="Gene3D" id="1.20.1720.10">
    <property type="entry name" value="Multidrug resistance protein D"/>
    <property type="match status" value="1"/>
</dbReference>
<feature type="transmembrane region" description="Helical" evidence="8">
    <location>
        <begin position="290"/>
        <end position="312"/>
    </location>
</feature>
<feature type="transmembrane region" description="Helical" evidence="8">
    <location>
        <begin position="354"/>
        <end position="374"/>
    </location>
</feature>
<dbReference type="PANTHER" id="PTHR23502">
    <property type="entry name" value="MAJOR FACILITATOR SUPERFAMILY"/>
    <property type="match status" value="1"/>
</dbReference>
<feature type="transmembrane region" description="Helical" evidence="8">
    <location>
        <begin position="318"/>
        <end position="342"/>
    </location>
</feature>
<feature type="transmembrane region" description="Helical" evidence="8">
    <location>
        <begin position="225"/>
        <end position="248"/>
    </location>
</feature>
<keyword evidence="3 8" id="KW-0813">Transport</keyword>
<dbReference type="Pfam" id="PF07690">
    <property type="entry name" value="MFS_1"/>
    <property type="match status" value="1"/>
</dbReference>
<evidence type="ECO:0000256" key="2">
    <source>
        <dbReference type="ARBA" id="ARBA00006236"/>
    </source>
</evidence>
<evidence type="ECO:0000256" key="4">
    <source>
        <dbReference type="ARBA" id="ARBA00022475"/>
    </source>
</evidence>
<sequence>MSSTETKRSTETQHSTEKSFVITLGVLIGLSPLAVDLYLPSMPTIAQDLNASPAAVTQTLSVYLACFALPQLVFGPLSDAWGRRFSMFTGLGIFLLGSIACALASDITELILARGLQGIGSAAIIVTVPALVRDRYRNEEFARIMGIVMMVMAIAPLVAPLVGGFILTMSGWRANFVLLAVLAGLSLLLFRLQIGESLAKARRIPFRPATLLRNYGALVRHGRSLCFILCSGFAFGGMMSFLSASPFVYIELYGVSELKYGLLFACNILAMMAFTVVGNRFVRRTGSHRMLGLAMCVMLVATGVMFTLMLIGRPPLPVVVLSVMLFVGTNGVISANSMALVMARFAAISGSASAMAGSMRFGAGALAGVVVSILHDGTAWPMFAVMMGCGAGAIVFYLLGTLLSWRHTETGEWQPQGQ</sequence>
<dbReference type="RefSeq" id="WP_136547519.1">
    <property type="nucleotide sequence ID" value="NZ_CP031093.1"/>
</dbReference>
<keyword evidence="8" id="KW-0997">Cell inner membrane</keyword>
<evidence type="ECO:0000256" key="3">
    <source>
        <dbReference type="ARBA" id="ARBA00022448"/>
    </source>
</evidence>
<evidence type="ECO:0000259" key="9">
    <source>
        <dbReference type="PROSITE" id="PS50850"/>
    </source>
</evidence>
<dbReference type="InterPro" id="IPR036259">
    <property type="entry name" value="MFS_trans_sf"/>
</dbReference>
<feature type="transmembrane region" description="Helical" evidence="8">
    <location>
        <begin position="85"/>
        <end position="105"/>
    </location>
</feature>
<dbReference type="CDD" id="cd17320">
    <property type="entry name" value="MFS_MdfA_MDR_like"/>
    <property type="match status" value="1"/>
</dbReference>
<comment type="similarity">
    <text evidence="2 8">Belongs to the major facilitator superfamily. Bcr/CmlA family.</text>
</comment>
<feature type="transmembrane region" description="Helical" evidence="8">
    <location>
        <begin position="172"/>
        <end position="192"/>
    </location>
</feature>
<keyword evidence="7 8" id="KW-0472">Membrane</keyword>
<dbReference type="PROSITE" id="PS50850">
    <property type="entry name" value="MFS"/>
    <property type="match status" value="1"/>
</dbReference>
<organism evidence="10 11">
    <name type="scientific">Hydrocarboniclastica marina</name>
    <dbReference type="NCBI Taxonomy" id="2259620"/>
    <lineage>
        <taxon>Bacteria</taxon>
        <taxon>Pseudomonadati</taxon>
        <taxon>Pseudomonadota</taxon>
        <taxon>Gammaproteobacteria</taxon>
        <taxon>Alteromonadales</taxon>
        <taxon>Alteromonadaceae</taxon>
        <taxon>Hydrocarboniclastica</taxon>
    </lineage>
</organism>
<dbReference type="GO" id="GO:0042910">
    <property type="term" value="F:xenobiotic transmembrane transporter activity"/>
    <property type="evidence" value="ECO:0007669"/>
    <property type="project" value="InterPro"/>
</dbReference>
<dbReference type="Proteomes" id="UP000298049">
    <property type="component" value="Chromosome"/>
</dbReference>
<dbReference type="KEGG" id="hmi:soil367_05005"/>
<dbReference type="PANTHER" id="PTHR23502:SF132">
    <property type="entry name" value="POLYAMINE TRANSPORTER 2-RELATED"/>
    <property type="match status" value="1"/>
</dbReference>
<reference evidence="10 11" key="1">
    <citation type="submission" date="2018-07" db="EMBL/GenBank/DDBJ databases">
        <title>Marsedoiliclastica nanhaica gen. nov. sp. nov., a novel marine hydrocarbonoclastic bacterium isolated from an in-situ enriched hydrocarbon-degrading consortium in deep-sea sediment.</title>
        <authorList>
            <person name="Dong C."/>
            <person name="Ma T."/>
            <person name="Liu R."/>
            <person name="Shao Z."/>
        </authorList>
    </citation>
    <scope>NUCLEOTIDE SEQUENCE [LARGE SCALE GENOMIC DNA]</scope>
    <source>
        <strain evidence="11">soil36-7</strain>
    </source>
</reference>
<evidence type="ECO:0000313" key="11">
    <source>
        <dbReference type="Proteomes" id="UP000298049"/>
    </source>
</evidence>
<evidence type="ECO:0000256" key="1">
    <source>
        <dbReference type="ARBA" id="ARBA00004651"/>
    </source>
</evidence>
<proteinExistence type="inferred from homology"/>
<evidence type="ECO:0000256" key="7">
    <source>
        <dbReference type="ARBA" id="ARBA00023136"/>
    </source>
</evidence>
<feature type="transmembrane region" description="Helical" evidence="8">
    <location>
        <begin position="380"/>
        <end position="399"/>
    </location>
</feature>
<dbReference type="GO" id="GO:0015385">
    <property type="term" value="F:sodium:proton antiporter activity"/>
    <property type="evidence" value="ECO:0007669"/>
    <property type="project" value="TreeGrafter"/>
</dbReference>
<feature type="transmembrane region" description="Helical" evidence="8">
    <location>
        <begin position="260"/>
        <end position="278"/>
    </location>
</feature>
<dbReference type="AlphaFoldDB" id="A0A4P7XEK7"/>
<dbReference type="GO" id="GO:0005886">
    <property type="term" value="C:plasma membrane"/>
    <property type="evidence" value="ECO:0007669"/>
    <property type="project" value="UniProtKB-SubCell"/>
</dbReference>
<dbReference type="EMBL" id="CP031093">
    <property type="protein sequence ID" value="QCF25341.1"/>
    <property type="molecule type" value="Genomic_DNA"/>
</dbReference>
<dbReference type="NCBIfam" id="TIGR00710">
    <property type="entry name" value="efflux_Bcr_CflA"/>
    <property type="match status" value="1"/>
</dbReference>
<keyword evidence="4" id="KW-1003">Cell membrane</keyword>
<feature type="transmembrane region" description="Helical" evidence="8">
    <location>
        <begin position="111"/>
        <end position="132"/>
    </location>
</feature>
<dbReference type="InterPro" id="IPR011701">
    <property type="entry name" value="MFS"/>
</dbReference>
<dbReference type="OrthoDB" id="9814303at2"/>
<feature type="transmembrane region" description="Helical" evidence="8">
    <location>
        <begin position="20"/>
        <end position="39"/>
    </location>
</feature>
<dbReference type="InterPro" id="IPR020846">
    <property type="entry name" value="MFS_dom"/>
</dbReference>
<accession>A0A4P7XEK7</accession>
<evidence type="ECO:0000256" key="8">
    <source>
        <dbReference type="RuleBase" id="RU365088"/>
    </source>
</evidence>
<dbReference type="InterPro" id="IPR004812">
    <property type="entry name" value="Efflux_drug-R_Bcr/CmlA"/>
</dbReference>
<dbReference type="NCBIfam" id="NF008314">
    <property type="entry name" value="PRK11102.1"/>
    <property type="match status" value="1"/>
</dbReference>
<keyword evidence="11" id="KW-1185">Reference proteome</keyword>
<evidence type="ECO:0000256" key="5">
    <source>
        <dbReference type="ARBA" id="ARBA00022692"/>
    </source>
</evidence>
<name>A0A4P7XEK7_9ALTE</name>
<gene>
    <name evidence="10" type="ORF">soil367_05005</name>
</gene>